<reference evidence="2 3" key="1">
    <citation type="submission" date="2011-02" db="EMBL/GenBank/DDBJ databases">
        <title>The Genome Sequence of Mortierella verticillata NRRL 6337.</title>
        <authorList>
            <consortium name="The Broad Institute Genome Sequencing Platform"/>
            <person name="Russ C."/>
            <person name="Cuomo C."/>
            <person name="Burger G."/>
            <person name="Gray M.W."/>
            <person name="Holland P.W.H."/>
            <person name="King N."/>
            <person name="Lang F.B.F."/>
            <person name="Roger A.J."/>
            <person name="Ruiz-Trillo I."/>
            <person name="Young S.K."/>
            <person name="Zeng Q."/>
            <person name="Gargeya S."/>
            <person name="Alvarado L."/>
            <person name="Berlin A."/>
            <person name="Chapman S.B."/>
            <person name="Chen Z."/>
            <person name="Freedman E."/>
            <person name="Gellesch M."/>
            <person name="Goldberg J."/>
            <person name="Griggs A."/>
            <person name="Gujja S."/>
            <person name="Heilman E."/>
            <person name="Heiman D."/>
            <person name="Howarth C."/>
            <person name="Mehta T."/>
            <person name="Neiman D."/>
            <person name="Pearson M."/>
            <person name="Roberts A."/>
            <person name="Saif S."/>
            <person name="Shea T."/>
            <person name="Shenoy N."/>
            <person name="Sisk P."/>
            <person name="Stolte C."/>
            <person name="Sykes S."/>
            <person name="White J."/>
            <person name="Yandava C."/>
            <person name="Haas B."/>
            <person name="Nusbaum C."/>
            <person name="Birren B."/>
        </authorList>
    </citation>
    <scope>NUCLEOTIDE SEQUENCE [LARGE SCALE GENOMIC DNA]</scope>
    <source>
        <strain evidence="2 3">NRRL 6337</strain>
    </source>
</reference>
<keyword evidence="3" id="KW-1185">Reference proteome</keyword>
<proteinExistence type="predicted"/>
<keyword evidence="1" id="KW-0732">Signal</keyword>
<feature type="chain" id="PRO_5001815786" evidence="1">
    <location>
        <begin position="22"/>
        <end position="158"/>
    </location>
</feature>
<evidence type="ECO:0000313" key="3">
    <source>
        <dbReference type="Proteomes" id="UP000243308"/>
    </source>
</evidence>
<evidence type="ECO:0000256" key="1">
    <source>
        <dbReference type="SAM" id="SignalP"/>
    </source>
</evidence>
<dbReference type="EMBL" id="KN042433">
    <property type="protein sequence ID" value="KFH62138.1"/>
    <property type="molecule type" value="Genomic_DNA"/>
</dbReference>
<evidence type="ECO:0000313" key="2">
    <source>
        <dbReference type="EMBL" id="KFH62138.1"/>
    </source>
</evidence>
<name>A0A086TJL1_9FUNG</name>
<sequence length="158" mass="16501">MHITFSTIFSAAAAMATIACAAGSGSPMSHGAAVAKLNANDITIASSGGCTDRNNPKCTSLEGVLSGTVDTVISLKGDSGCSSLVITGGTETGHGDDFDKTHWKGYKLDVRHVPCLDNYIHNAFEFAFVRSDGACCWKAGDSGNLYCDEGSHWDVVFN</sequence>
<accession>A0A086TJL1</accession>
<organism evidence="2 3">
    <name type="scientific">Podila verticillata NRRL 6337</name>
    <dbReference type="NCBI Taxonomy" id="1069443"/>
    <lineage>
        <taxon>Eukaryota</taxon>
        <taxon>Fungi</taxon>
        <taxon>Fungi incertae sedis</taxon>
        <taxon>Mucoromycota</taxon>
        <taxon>Mortierellomycotina</taxon>
        <taxon>Mortierellomycetes</taxon>
        <taxon>Mortierellales</taxon>
        <taxon>Mortierellaceae</taxon>
        <taxon>Podila</taxon>
    </lineage>
</organism>
<feature type="signal peptide" evidence="1">
    <location>
        <begin position="1"/>
        <end position="21"/>
    </location>
</feature>
<protein>
    <submittedName>
        <fullName evidence="2">Uncharacterized protein</fullName>
    </submittedName>
</protein>
<dbReference type="AlphaFoldDB" id="A0A086TJL1"/>
<dbReference type="Proteomes" id="UP000243308">
    <property type="component" value="Unassembled WGS sequence"/>
</dbReference>
<gene>
    <name evidence="2" type="ORF">MVEG_11777</name>
</gene>
<dbReference type="OrthoDB" id="3219649at2759"/>